<protein>
    <submittedName>
        <fullName evidence="2">DinB family protein</fullName>
    </submittedName>
</protein>
<keyword evidence="3" id="KW-1185">Reference proteome</keyword>
<dbReference type="EMBL" id="CP104874">
    <property type="protein sequence ID" value="WWF06894.1"/>
    <property type="molecule type" value="Genomic_DNA"/>
</dbReference>
<gene>
    <name evidence="2" type="ORF">N5P18_02810</name>
</gene>
<evidence type="ECO:0000313" key="2">
    <source>
        <dbReference type="EMBL" id="WWF06894.1"/>
    </source>
</evidence>
<proteinExistence type="predicted"/>
<sequence length="93" mass="9836">MRRQRETLEAKCAGLGPEQLAERAVEPSTISLLGLVRHMARVERGWFRQCVEGEDVATLFRGPGNMDGEWGEAVGPSSTTAGGSGTCAPCSGT</sequence>
<dbReference type="InterPro" id="IPR007061">
    <property type="entry name" value="MST-like"/>
</dbReference>
<dbReference type="InterPro" id="IPR034660">
    <property type="entry name" value="DinB/YfiT-like"/>
</dbReference>
<feature type="region of interest" description="Disordered" evidence="1">
    <location>
        <begin position="62"/>
        <end position="93"/>
    </location>
</feature>
<evidence type="ECO:0000256" key="1">
    <source>
        <dbReference type="SAM" id="MobiDB-lite"/>
    </source>
</evidence>
<reference evidence="2 3" key="1">
    <citation type="submission" date="2022-09" db="EMBL/GenBank/DDBJ databases">
        <title>Complete genome sequence of Janibacter terrae strain COS04-44, PCL-degrading bacteria isolated from oil spilled coast.</title>
        <authorList>
            <person name="Park H."/>
            <person name="Kim J.Y."/>
            <person name="An S.H."/>
            <person name="Lee C.M."/>
            <person name="Weon H.-Y."/>
        </authorList>
    </citation>
    <scope>NUCLEOTIDE SEQUENCE [LARGE SCALE GENOMIC DNA]</scope>
    <source>
        <strain evidence="2 3">COS04-44</strain>
    </source>
</reference>
<accession>A0ABZ2FJF8</accession>
<dbReference type="Pfam" id="PF04978">
    <property type="entry name" value="MST"/>
    <property type="match status" value="1"/>
</dbReference>
<feature type="compositionally biased region" description="Low complexity" evidence="1">
    <location>
        <begin position="75"/>
        <end position="93"/>
    </location>
</feature>
<organism evidence="2 3">
    <name type="scientific">Janibacter terrae</name>
    <dbReference type="NCBI Taxonomy" id="103817"/>
    <lineage>
        <taxon>Bacteria</taxon>
        <taxon>Bacillati</taxon>
        <taxon>Actinomycetota</taxon>
        <taxon>Actinomycetes</taxon>
        <taxon>Micrococcales</taxon>
        <taxon>Intrasporangiaceae</taxon>
        <taxon>Janibacter</taxon>
    </lineage>
</organism>
<dbReference type="Gene3D" id="1.20.120.450">
    <property type="entry name" value="dinb family like domain"/>
    <property type="match status" value="1"/>
</dbReference>
<name>A0ABZ2FJF8_9MICO</name>
<dbReference type="SUPFAM" id="SSF109854">
    <property type="entry name" value="DinB/YfiT-like putative metalloenzymes"/>
    <property type="match status" value="1"/>
</dbReference>
<dbReference type="Proteomes" id="UP001381003">
    <property type="component" value="Chromosome"/>
</dbReference>
<evidence type="ECO:0000313" key="3">
    <source>
        <dbReference type="Proteomes" id="UP001381003"/>
    </source>
</evidence>